<organism evidence="1 2">
    <name type="scientific">Trichinella nelsoni</name>
    <dbReference type="NCBI Taxonomy" id="6336"/>
    <lineage>
        <taxon>Eukaryota</taxon>
        <taxon>Metazoa</taxon>
        <taxon>Ecdysozoa</taxon>
        <taxon>Nematoda</taxon>
        <taxon>Enoplea</taxon>
        <taxon>Dorylaimia</taxon>
        <taxon>Trichinellida</taxon>
        <taxon>Trichinellidae</taxon>
        <taxon>Trichinella</taxon>
    </lineage>
</organism>
<keyword evidence="2" id="KW-1185">Reference proteome</keyword>
<dbReference type="EMBL" id="JYDL01000149">
    <property type="protein sequence ID" value="KRX14810.1"/>
    <property type="molecule type" value="Genomic_DNA"/>
</dbReference>
<evidence type="ECO:0000313" key="1">
    <source>
        <dbReference type="EMBL" id="KRX14810.1"/>
    </source>
</evidence>
<sequence>MQFLVCSSYIGIRLAQSDEKMTLTQKTTAGSKTARISSDAIRRELFSKMIFETLNGEFIADQR</sequence>
<proteinExistence type="predicted"/>
<accession>A0A0V0RKD7</accession>
<protein>
    <submittedName>
        <fullName evidence="1">Uncharacterized protein</fullName>
    </submittedName>
</protein>
<evidence type="ECO:0000313" key="2">
    <source>
        <dbReference type="Proteomes" id="UP000054630"/>
    </source>
</evidence>
<gene>
    <name evidence="1" type="ORF">T07_8107</name>
</gene>
<comment type="caution">
    <text evidence="1">The sequence shown here is derived from an EMBL/GenBank/DDBJ whole genome shotgun (WGS) entry which is preliminary data.</text>
</comment>
<dbReference type="Proteomes" id="UP000054630">
    <property type="component" value="Unassembled WGS sequence"/>
</dbReference>
<reference evidence="1 2" key="1">
    <citation type="submission" date="2015-01" db="EMBL/GenBank/DDBJ databases">
        <title>Evolution of Trichinella species and genotypes.</title>
        <authorList>
            <person name="Korhonen P.K."/>
            <person name="Edoardo P."/>
            <person name="Giuseppe L.R."/>
            <person name="Gasser R.B."/>
        </authorList>
    </citation>
    <scope>NUCLEOTIDE SEQUENCE [LARGE SCALE GENOMIC DNA]</scope>
    <source>
        <strain evidence="1">ISS37</strain>
    </source>
</reference>
<name>A0A0V0RKD7_9BILA</name>
<dbReference type="AlphaFoldDB" id="A0A0V0RKD7"/>